<accession>A0A1I1XSW1</accession>
<dbReference type="EMBL" id="FOLQ01000010">
    <property type="protein sequence ID" value="SFE10341.1"/>
    <property type="molecule type" value="Genomic_DNA"/>
</dbReference>
<dbReference type="RefSeq" id="WP_093830362.1">
    <property type="nucleotide sequence ID" value="NZ_FOLQ01000010.1"/>
</dbReference>
<organism evidence="1 2">
    <name type="scientific">Spirosoma endophyticum</name>
    <dbReference type="NCBI Taxonomy" id="662367"/>
    <lineage>
        <taxon>Bacteria</taxon>
        <taxon>Pseudomonadati</taxon>
        <taxon>Bacteroidota</taxon>
        <taxon>Cytophagia</taxon>
        <taxon>Cytophagales</taxon>
        <taxon>Cytophagaceae</taxon>
        <taxon>Spirosoma</taxon>
    </lineage>
</organism>
<dbReference type="PROSITE" id="PS51257">
    <property type="entry name" value="PROKAR_LIPOPROTEIN"/>
    <property type="match status" value="1"/>
</dbReference>
<dbReference type="OrthoDB" id="963389at2"/>
<evidence type="ECO:0000313" key="1">
    <source>
        <dbReference type="EMBL" id="SFE10341.1"/>
    </source>
</evidence>
<dbReference type="AlphaFoldDB" id="A0A1I1XSW1"/>
<proteinExistence type="predicted"/>
<evidence type="ECO:0008006" key="3">
    <source>
        <dbReference type="Google" id="ProtNLM"/>
    </source>
</evidence>
<gene>
    <name evidence="1" type="ORF">SAMN05216167_110104</name>
</gene>
<name>A0A1I1XSW1_9BACT</name>
<sequence>MTTAYKFLVVGLLASLTSCVTVKSSIKSDAIPTFQRVLIVTKMRNAPDSYVRQFARIFPAGYEVCTLALNPLSFDNPDAAIEKQLNECHSDVILTIELVQAGHAGQYRGYSSSPYQYNAEMQSVATGQPFWKAIISSNPTYGEQVPPGSIIKRLLADHIIDGKIPAISKLQALN</sequence>
<protein>
    <recommendedName>
        <fullName evidence="3">Lipoprotein</fullName>
    </recommendedName>
</protein>
<dbReference type="Proteomes" id="UP000198598">
    <property type="component" value="Unassembled WGS sequence"/>
</dbReference>
<reference evidence="1 2" key="1">
    <citation type="submission" date="2016-10" db="EMBL/GenBank/DDBJ databases">
        <authorList>
            <person name="de Groot N.N."/>
        </authorList>
    </citation>
    <scope>NUCLEOTIDE SEQUENCE [LARGE SCALE GENOMIC DNA]</scope>
    <source>
        <strain evidence="1 2">DSM 26130</strain>
    </source>
</reference>
<evidence type="ECO:0000313" key="2">
    <source>
        <dbReference type="Proteomes" id="UP000198598"/>
    </source>
</evidence>
<keyword evidence="2" id="KW-1185">Reference proteome</keyword>